<dbReference type="OMA" id="YKNDTHE"/>
<gene>
    <name evidence="3" type="ORF">PPRIM_AZ9-3.1.T0230181</name>
</gene>
<reference evidence="3" key="1">
    <citation type="submission" date="2021-01" db="EMBL/GenBank/DDBJ databases">
        <authorList>
            <consortium name="Genoscope - CEA"/>
            <person name="William W."/>
        </authorList>
    </citation>
    <scope>NUCLEOTIDE SEQUENCE</scope>
</reference>
<feature type="compositionally biased region" description="Basic and acidic residues" evidence="2">
    <location>
        <begin position="145"/>
        <end position="157"/>
    </location>
</feature>
<feature type="coiled-coil region" evidence="1">
    <location>
        <begin position="53"/>
        <end position="87"/>
    </location>
</feature>
<keyword evidence="1" id="KW-0175">Coiled coil</keyword>
<evidence type="ECO:0000256" key="2">
    <source>
        <dbReference type="SAM" id="MobiDB-lite"/>
    </source>
</evidence>
<comment type="caution">
    <text evidence="3">The sequence shown here is derived from an EMBL/GenBank/DDBJ whole genome shotgun (WGS) entry which is preliminary data.</text>
</comment>
<name>A0A8S1KQG3_PARPR</name>
<evidence type="ECO:0000313" key="3">
    <source>
        <dbReference type="EMBL" id="CAD8055442.1"/>
    </source>
</evidence>
<proteinExistence type="predicted"/>
<sequence>MNPNKPLFLGQNHRSYLLQPQEVQPRSYSVQIQNNRYSIENDLKQSHLAQSHLEHQERLQQFMAAQNQQLKQQLIEIENRQLKLQNELLSQQVQKIQFDLENTLKLISKKKKIPSIQQNLAKLSQSSNFSSKYQKQHSLSIASSDTKEEETQRFNDKNTSKNEAIEFQISENFENLNHKQFNNGNRQSYKIQKSQRRKKRLKKYVIVVLACIRLLWKQRIKIKENRLKLKKIKEKFEIAKQKLLAIPEENIRNLLSTWVNDLLEEIIQILNSEQFYAHCDTPNYNANKEENIVYRQELIIKLTINFFDRLEYMTRDNILPSLIIDLMYLSLFYSQNPKVSLFVAKRTNFYVKNTIKLSNQQEMLIISEYIFFRLIIQYMLKIFNQLKYKNDTHEKLCKFFVTIIASFIQILYIDFFEDMKFVKQINVQLYQRKIVLDEKLKAYLLEDDKIDEGENLILGLHDRSQFEQLFQQQMDWITQMGKTFYQILLNLHNQI</sequence>
<organism evidence="3 4">
    <name type="scientific">Paramecium primaurelia</name>
    <dbReference type="NCBI Taxonomy" id="5886"/>
    <lineage>
        <taxon>Eukaryota</taxon>
        <taxon>Sar</taxon>
        <taxon>Alveolata</taxon>
        <taxon>Ciliophora</taxon>
        <taxon>Intramacronucleata</taxon>
        <taxon>Oligohymenophorea</taxon>
        <taxon>Peniculida</taxon>
        <taxon>Parameciidae</taxon>
        <taxon>Paramecium</taxon>
    </lineage>
</organism>
<keyword evidence="4" id="KW-1185">Reference proteome</keyword>
<feature type="region of interest" description="Disordered" evidence="2">
    <location>
        <begin position="137"/>
        <end position="157"/>
    </location>
</feature>
<evidence type="ECO:0000313" key="4">
    <source>
        <dbReference type="Proteomes" id="UP000688137"/>
    </source>
</evidence>
<accession>A0A8S1KQG3</accession>
<dbReference type="EMBL" id="CAJJDM010000021">
    <property type="protein sequence ID" value="CAD8055442.1"/>
    <property type="molecule type" value="Genomic_DNA"/>
</dbReference>
<dbReference type="AlphaFoldDB" id="A0A8S1KQG3"/>
<protein>
    <submittedName>
        <fullName evidence="3">Uncharacterized protein</fullName>
    </submittedName>
</protein>
<dbReference type="Proteomes" id="UP000688137">
    <property type="component" value="Unassembled WGS sequence"/>
</dbReference>
<evidence type="ECO:0000256" key="1">
    <source>
        <dbReference type="SAM" id="Coils"/>
    </source>
</evidence>